<dbReference type="Pfam" id="PF01475">
    <property type="entry name" value="FUR"/>
    <property type="match status" value="1"/>
</dbReference>
<evidence type="ECO:0000256" key="6">
    <source>
        <dbReference type="ARBA" id="ARBA00023163"/>
    </source>
</evidence>
<feature type="binding site" evidence="7">
    <location>
        <position position="148"/>
    </location>
    <ligand>
        <name>Zn(2+)</name>
        <dbReference type="ChEBI" id="CHEBI:29105"/>
    </ligand>
</feature>
<dbReference type="GO" id="GO:0008270">
    <property type="term" value="F:zinc ion binding"/>
    <property type="evidence" value="ECO:0007669"/>
    <property type="project" value="TreeGrafter"/>
</dbReference>
<dbReference type="AlphaFoldDB" id="A0A2S7VET7"/>
<dbReference type="GO" id="GO:0000976">
    <property type="term" value="F:transcription cis-regulatory region binding"/>
    <property type="evidence" value="ECO:0007669"/>
    <property type="project" value="TreeGrafter"/>
</dbReference>
<comment type="similarity">
    <text evidence="1">Belongs to the Fur family.</text>
</comment>
<keyword evidence="6" id="KW-0804">Transcription</keyword>
<keyword evidence="3 7" id="KW-0862">Zinc</keyword>
<comment type="caution">
    <text evidence="8">The sequence shown here is derived from an EMBL/GenBank/DDBJ whole genome shotgun (WGS) entry which is preliminary data.</text>
</comment>
<evidence type="ECO:0000256" key="5">
    <source>
        <dbReference type="ARBA" id="ARBA00023125"/>
    </source>
</evidence>
<evidence type="ECO:0000256" key="2">
    <source>
        <dbReference type="ARBA" id="ARBA00022491"/>
    </source>
</evidence>
<dbReference type="InterPro" id="IPR036390">
    <property type="entry name" value="WH_DNA-bd_sf"/>
</dbReference>
<evidence type="ECO:0000256" key="1">
    <source>
        <dbReference type="ARBA" id="ARBA00007957"/>
    </source>
</evidence>
<dbReference type="EMBL" id="MSCI01000002">
    <property type="protein sequence ID" value="PQJ60697.1"/>
    <property type="molecule type" value="Genomic_DNA"/>
</dbReference>
<dbReference type="GO" id="GO:0003700">
    <property type="term" value="F:DNA-binding transcription factor activity"/>
    <property type="evidence" value="ECO:0007669"/>
    <property type="project" value="InterPro"/>
</dbReference>
<evidence type="ECO:0000256" key="3">
    <source>
        <dbReference type="ARBA" id="ARBA00022833"/>
    </source>
</evidence>
<evidence type="ECO:0000313" key="9">
    <source>
        <dbReference type="Proteomes" id="UP000238707"/>
    </source>
</evidence>
<keyword evidence="7" id="KW-0479">Metal-binding</keyword>
<evidence type="ECO:0000256" key="4">
    <source>
        <dbReference type="ARBA" id="ARBA00023015"/>
    </source>
</evidence>
<accession>A0A2S7VET7</accession>
<dbReference type="GO" id="GO:1900376">
    <property type="term" value="P:regulation of secondary metabolite biosynthetic process"/>
    <property type="evidence" value="ECO:0007669"/>
    <property type="project" value="TreeGrafter"/>
</dbReference>
<dbReference type="InterPro" id="IPR002481">
    <property type="entry name" value="FUR"/>
</dbReference>
<gene>
    <name evidence="8" type="ORF">BTO10_15260</name>
</gene>
<dbReference type="PANTHER" id="PTHR33202">
    <property type="entry name" value="ZINC UPTAKE REGULATION PROTEIN"/>
    <property type="match status" value="1"/>
</dbReference>
<keyword evidence="2" id="KW-0678">Repressor</keyword>
<reference evidence="8 9" key="1">
    <citation type="submission" date="2016-12" db="EMBL/GenBank/DDBJ databases">
        <title>Diversity of luminous bacteria.</title>
        <authorList>
            <person name="Yoshizawa S."/>
            <person name="Kogure K."/>
        </authorList>
    </citation>
    <scope>NUCLEOTIDE SEQUENCE [LARGE SCALE GENOMIC DNA]</scope>
    <source>
        <strain evidence="8 9">LC2-408</strain>
    </source>
</reference>
<dbReference type="InterPro" id="IPR036388">
    <property type="entry name" value="WH-like_DNA-bd_sf"/>
</dbReference>
<dbReference type="Gene3D" id="1.10.10.10">
    <property type="entry name" value="Winged helix-like DNA-binding domain superfamily/Winged helix DNA-binding domain"/>
    <property type="match status" value="1"/>
</dbReference>
<sequence>MKDIEAIIKHVKQGCKDNRKQFTAKRLLILRALAHADKALSAYELVDYCKEHFDQHVQAMSVYRVLDFLEQHHLAHKIKVSNKYILCDHILCEHEHGIPQFLICSKCDKISEQTINPSIIRDLKSHAKQQGFTVTSPQLEISCVCDECAKPEVNASC</sequence>
<name>A0A2S7VET7_9VIBR</name>
<evidence type="ECO:0000313" key="8">
    <source>
        <dbReference type="EMBL" id="PQJ60697.1"/>
    </source>
</evidence>
<evidence type="ECO:0000256" key="7">
    <source>
        <dbReference type="PIRSR" id="PIRSR602481-1"/>
    </source>
</evidence>
<keyword evidence="9" id="KW-1185">Reference proteome</keyword>
<dbReference type="Gene3D" id="3.30.1490.190">
    <property type="match status" value="1"/>
</dbReference>
<comment type="cofactor">
    <cofactor evidence="7">
        <name>Zn(2+)</name>
        <dbReference type="ChEBI" id="CHEBI:29105"/>
    </cofactor>
    <text evidence="7">Binds 1 zinc ion per subunit.</text>
</comment>
<dbReference type="Proteomes" id="UP000238707">
    <property type="component" value="Unassembled WGS sequence"/>
</dbReference>
<proteinExistence type="inferred from homology"/>
<dbReference type="PANTHER" id="PTHR33202:SF6">
    <property type="entry name" value="ZINC UPTAKE REGULATION PROTEIN"/>
    <property type="match status" value="1"/>
</dbReference>
<keyword evidence="4" id="KW-0805">Transcription regulation</keyword>
<dbReference type="InterPro" id="IPR043135">
    <property type="entry name" value="Fur_C"/>
</dbReference>
<dbReference type="SUPFAM" id="SSF46785">
    <property type="entry name" value="Winged helix' DNA-binding domain"/>
    <property type="match status" value="1"/>
</dbReference>
<feature type="binding site" evidence="7">
    <location>
        <position position="104"/>
    </location>
    <ligand>
        <name>Zn(2+)</name>
        <dbReference type="ChEBI" id="CHEBI:29105"/>
    </ligand>
</feature>
<feature type="binding site" evidence="7">
    <location>
        <position position="107"/>
    </location>
    <ligand>
        <name>Zn(2+)</name>
        <dbReference type="ChEBI" id="CHEBI:29105"/>
    </ligand>
</feature>
<organism evidence="8 9">
    <name type="scientific">Vibrio chagasii</name>
    <dbReference type="NCBI Taxonomy" id="170679"/>
    <lineage>
        <taxon>Bacteria</taxon>
        <taxon>Pseudomonadati</taxon>
        <taxon>Pseudomonadota</taxon>
        <taxon>Gammaproteobacteria</taxon>
        <taxon>Vibrionales</taxon>
        <taxon>Vibrionaceae</taxon>
        <taxon>Vibrio</taxon>
    </lineage>
</organism>
<protein>
    <submittedName>
        <fullName evidence="8">Transcriptional repressor</fullName>
    </submittedName>
</protein>
<dbReference type="GO" id="GO:0005829">
    <property type="term" value="C:cytosol"/>
    <property type="evidence" value="ECO:0007669"/>
    <property type="project" value="TreeGrafter"/>
</dbReference>
<dbReference type="GO" id="GO:0045892">
    <property type="term" value="P:negative regulation of DNA-templated transcription"/>
    <property type="evidence" value="ECO:0007669"/>
    <property type="project" value="TreeGrafter"/>
</dbReference>
<feature type="binding site" evidence="7">
    <location>
        <position position="145"/>
    </location>
    <ligand>
        <name>Zn(2+)</name>
        <dbReference type="ChEBI" id="CHEBI:29105"/>
    </ligand>
</feature>
<keyword evidence="5" id="KW-0238">DNA-binding</keyword>
<dbReference type="RefSeq" id="WP_105025105.1">
    <property type="nucleotide sequence ID" value="NZ_MSCI01000002.1"/>
</dbReference>